<dbReference type="OrthoDB" id="9451547at2759"/>
<gene>
    <name evidence="2" type="ORF">BJ212DRAFT_1378910</name>
</gene>
<reference evidence="2" key="1">
    <citation type="journal article" date="2020" name="New Phytol.">
        <title>Comparative genomics reveals dynamic genome evolution in host specialist ectomycorrhizal fungi.</title>
        <authorList>
            <person name="Lofgren L.A."/>
            <person name="Nguyen N.H."/>
            <person name="Vilgalys R."/>
            <person name="Ruytinx J."/>
            <person name="Liao H.L."/>
            <person name="Branco S."/>
            <person name="Kuo A."/>
            <person name="LaButti K."/>
            <person name="Lipzen A."/>
            <person name="Andreopoulos W."/>
            <person name="Pangilinan J."/>
            <person name="Riley R."/>
            <person name="Hundley H."/>
            <person name="Na H."/>
            <person name="Barry K."/>
            <person name="Grigoriev I.V."/>
            <person name="Stajich J.E."/>
            <person name="Kennedy P.G."/>
        </authorList>
    </citation>
    <scope>NUCLEOTIDE SEQUENCE</scope>
    <source>
        <strain evidence="2">MN1</strain>
    </source>
</reference>
<dbReference type="EMBL" id="JABBWG010000033">
    <property type="protein sequence ID" value="KAG1809674.1"/>
    <property type="molecule type" value="Genomic_DNA"/>
</dbReference>
<keyword evidence="1" id="KW-0812">Transmembrane</keyword>
<protein>
    <submittedName>
        <fullName evidence="2">Uncharacterized protein</fullName>
    </submittedName>
</protein>
<dbReference type="RefSeq" id="XP_041189388.1">
    <property type="nucleotide sequence ID" value="XM_041336578.1"/>
</dbReference>
<dbReference type="PANTHER" id="PTHR35043">
    <property type="entry name" value="TRANSCRIPTION FACTOR DOMAIN-CONTAINING PROTEIN"/>
    <property type="match status" value="1"/>
</dbReference>
<dbReference type="AlphaFoldDB" id="A0A9P7J9G0"/>
<feature type="transmembrane region" description="Helical" evidence="1">
    <location>
        <begin position="59"/>
        <end position="83"/>
    </location>
</feature>
<evidence type="ECO:0000313" key="2">
    <source>
        <dbReference type="EMBL" id="KAG1809674.1"/>
    </source>
</evidence>
<evidence type="ECO:0000313" key="3">
    <source>
        <dbReference type="Proteomes" id="UP000807769"/>
    </source>
</evidence>
<proteinExistence type="predicted"/>
<dbReference type="PANTHER" id="PTHR35043:SF7">
    <property type="entry name" value="TRANSCRIPTION FACTOR DOMAIN-CONTAINING PROTEIN"/>
    <property type="match status" value="1"/>
</dbReference>
<keyword evidence="1" id="KW-1133">Transmembrane helix</keyword>
<organism evidence="2 3">
    <name type="scientific">Suillus subaureus</name>
    <dbReference type="NCBI Taxonomy" id="48587"/>
    <lineage>
        <taxon>Eukaryota</taxon>
        <taxon>Fungi</taxon>
        <taxon>Dikarya</taxon>
        <taxon>Basidiomycota</taxon>
        <taxon>Agaricomycotina</taxon>
        <taxon>Agaricomycetes</taxon>
        <taxon>Agaricomycetidae</taxon>
        <taxon>Boletales</taxon>
        <taxon>Suillineae</taxon>
        <taxon>Suillaceae</taxon>
        <taxon>Suillus</taxon>
    </lineage>
</organism>
<sequence length="103" mass="11456">MAPIFGGIHCMAWFFAFPTYQEQVLWRTSAVAITCTPWLGFLAPPLLTALDTPDAVTTSYFVLCVMSYVVARAVLLVLMFTTLRNLPPDAYKAVSWTSLVPHL</sequence>
<accession>A0A9P7J9G0</accession>
<keyword evidence="1" id="KW-0472">Membrane</keyword>
<comment type="caution">
    <text evidence="2">The sequence shown here is derived from an EMBL/GenBank/DDBJ whole genome shotgun (WGS) entry which is preliminary data.</text>
</comment>
<dbReference type="Proteomes" id="UP000807769">
    <property type="component" value="Unassembled WGS sequence"/>
</dbReference>
<name>A0A9P7J9G0_9AGAM</name>
<dbReference type="GeneID" id="64630595"/>
<keyword evidence="3" id="KW-1185">Reference proteome</keyword>
<feature type="transmembrane region" description="Helical" evidence="1">
    <location>
        <begin position="24"/>
        <end position="47"/>
    </location>
</feature>
<evidence type="ECO:0000256" key="1">
    <source>
        <dbReference type="SAM" id="Phobius"/>
    </source>
</evidence>